<evidence type="ECO:0000256" key="3">
    <source>
        <dbReference type="ARBA" id="ARBA00012438"/>
    </source>
</evidence>
<dbReference type="SMART" id="SM00304">
    <property type="entry name" value="HAMP"/>
    <property type="match status" value="1"/>
</dbReference>
<dbReference type="SUPFAM" id="SSF55874">
    <property type="entry name" value="ATPase domain of HSP90 chaperone/DNA topoisomerase II/histidine kinase"/>
    <property type="match status" value="1"/>
</dbReference>
<dbReference type="PANTHER" id="PTHR42878">
    <property type="entry name" value="TWO-COMPONENT HISTIDINE KINASE"/>
    <property type="match status" value="1"/>
</dbReference>
<evidence type="ECO:0000256" key="6">
    <source>
        <dbReference type="ARBA" id="ARBA00022553"/>
    </source>
</evidence>
<evidence type="ECO:0000256" key="5">
    <source>
        <dbReference type="ARBA" id="ARBA00022481"/>
    </source>
</evidence>
<dbReference type="InterPro" id="IPR036890">
    <property type="entry name" value="HATPase_C_sf"/>
</dbReference>
<dbReference type="Gene3D" id="3.30.450.20">
    <property type="entry name" value="PAS domain"/>
    <property type="match status" value="1"/>
</dbReference>
<dbReference type="CDD" id="cd00082">
    <property type="entry name" value="HisKA"/>
    <property type="match status" value="1"/>
</dbReference>
<dbReference type="PROSITE" id="PS50885">
    <property type="entry name" value="HAMP"/>
    <property type="match status" value="1"/>
</dbReference>
<dbReference type="Gene3D" id="1.10.287.130">
    <property type="match status" value="1"/>
</dbReference>
<dbReference type="InterPro" id="IPR036097">
    <property type="entry name" value="HisK_dim/P_sf"/>
</dbReference>
<dbReference type="InterPro" id="IPR050351">
    <property type="entry name" value="BphY/WalK/GraS-like"/>
</dbReference>
<dbReference type="GO" id="GO:0006935">
    <property type="term" value="P:chemotaxis"/>
    <property type="evidence" value="ECO:0007669"/>
    <property type="project" value="InterPro"/>
</dbReference>
<dbReference type="InterPro" id="IPR003594">
    <property type="entry name" value="HATPase_dom"/>
</dbReference>
<dbReference type="InterPro" id="IPR000700">
    <property type="entry name" value="PAS-assoc_C"/>
</dbReference>
<dbReference type="InterPro" id="IPR013767">
    <property type="entry name" value="PAS_fold"/>
</dbReference>
<dbReference type="GO" id="GO:0005886">
    <property type="term" value="C:plasma membrane"/>
    <property type="evidence" value="ECO:0007669"/>
    <property type="project" value="UniProtKB-SubCell"/>
</dbReference>
<dbReference type="NCBIfam" id="TIGR00229">
    <property type="entry name" value="sensory_box"/>
    <property type="match status" value="1"/>
</dbReference>
<dbReference type="InterPro" id="IPR005467">
    <property type="entry name" value="His_kinase_dom"/>
</dbReference>
<name>A0A1I7GKA2_9PROT</name>
<accession>A0A1I7GKA2</accession>
<keyword evidence="11 13" id="KW-0472">Membrane</keyword>
<evidence type="ECO:0000313" key="19">
    <source>
        <dbReference type="Proteomes" id="UP000182649"/>
    </source>
</evidence>
<dbReference type="EC" id="2.7.13.3" evidence="3"/>
<keyword evidence="4" id="KW-1003">Cell membrane</keyword>
<dbReference type="PRINTS" id="PR00344">
    <property type="entry name" value="BCTRLSENSOR"/>
</dbReference>
<feature type="transmembrane region" description="Helical" evidence="13">
    <location>
        <begin position="219"/>
        <end position="244"/>
    </location>
</feature>
<proteinExistence type="predicted"/>
<organism evidence="18 19">
    <name type="scientific">Nitrosospira multiformis</name>
    <dbReference type="NCBI Taxonomy" id="1231"/>
    <lineage>
        <taxon>Bacteria</taxon>
        <taxon>Pseudomonadati</taxon>
        <taxon>Pseudomonadota</taxon>
        <taxon>Betaproteobacteria</taxon>
        <taxon>Nitrosomonadales</taxon>
        <taxon>Nitrosomonadaceae</taxon>
        <taxon>Nitrosospira</taxon>
    </lineage>
</organism>
<evidence type="ECO:0000256" key="1">
    <source>
        <dbReference type="ARBA" id="ARBA00000085"/>
    </source>
</evidence>
<feature type="domain" description="Histidine kinase" evidence="14">
    <location>
        <begin position="444"/>
        <end position="655"/>
    </location>
</feature>
<evidence type="ECO:0000256" key="13">
    <source>
        <dbReference type="SAM" id="Phobius"/>
    </source>
</evidence>
<dbReference type="Pfam" id="PF02203">
    <property type="entry name" value="TarH"/>
    <property type="match status" value="1"/>
</dbReference>
<dbReference type="Pfam" id="PF02518">
    <property type="entry name" value="HATPase_c"/>
    <property type="match status" value="1"/>
</dbReference>
<dbReference type="SUPFAM" id="SSF55785">
    <property type="entry name" value="PYP-like sensor domain (PAS domain)"/>
    <property type="match status" value="1"/>
</dbReference>
<keyword evidence="12" id="KW-0807">Transducer</keyword>
<dbReference type="Pfam" id="PF00989">
    <property type="entry name" value="PAS"/>
    <property type="match status" value="1"/>
</dbReference>
<protein>
    <recommendedName>
        <fullName evidence="3">histidine kinase</fullName>
        <ecNumber evidence="3">2.7.13.3</ecNumber>
    </recommendedName>
</protein>
<dbReference type="CDD" id="cd06225">
    <property type="entry name" value="HAMP"/>
    <property type="match status" value="1"/>
</dbReference>
<comment type="subcellular location">
    <subcellularLocation>
        <location evidence="2">Cell inner membrane</location>
        <topology evidence="2">Multi-pass membrane protein</topology>
    </subcellularLocation>
</comment>
<keyword evidence="10 13" id="KW-1133">Transmembrane helix</keyword>
<dbReference type="EMBL" id="FPBZ01000005">
    <property type="protein sequence ID" value="SFU48761.1"/>
    <property type="molecule type" value="Genomic_DNA"/>
</dbReference>
<dbReference type="InterPro" id="IPR000014">
    <property type="entry name" value="PAS"/>
</dbReference>
<dbReference type="PROSITE" id="PS50113">
    <property type="entry name" value="PAC"/>
    <property type="match status" value="1"/>
</dbReference>
<dbReference type="SMART" id="SM00388">
    <property type="entry name" value="HisKA"/>
    <property type="match status" value="1"/>
</dbReference>
<dbReference type="InterPro" id="IPR035965">
    <property type="entry name" value="PAS-like_dom_sf"/>
</dbReference>
<dbReference type="SMART" id="SM00387">
    <property type="entry name" value="HATPase_c"/>
    <property type="match status" value="1"/>
</dbReference>
<evidence type="ECO:0000256" key="9">
    <source>
        <dbReference type="ARBA" id="ARBA00022777"/>
    </source>
</evidence>
<dbReference type="CDD" id="cd00130">
    <property type="entry name" value="PAS"/>
    <property type="match status" value="1"/>
</dbReference>
<dbReference type="Gene3D" id="6.10.340.10">
    <property type="match status" value="1"/>
</dbReference>
<evidence type="ECO:0000259" key="15">
    <source>
        <dbReference type="PROSITE" id="PS50112"/>
    </source>
</evidence>
<evidence type="ECO:0000256" key="4">
    <source>
        <dbReference type="ARBA" id="ARBA00022475"/>
    </source>
</evidence>
<dbReference type="SUPFAM" id="SSF158472">
    <property type="entry name" value="HAMP domain-like"/>
    <property type="match status" value="1"/>
</dbReference>
<dbReference type="InterPro" id="IPR003661">
    <property type="entry name" value="HisK_dim/P_dom"/>
</dbReference>
<comment type="catalytic activity">
    <reaction evidence="1">
        <text>ATP + protein L-histidine = ADP + protein N-phospho-L-histidine.</text>
        <dbReference type="EC" id="2.7.13.3"/>
    </reaction>
</comment>
<gene>
    <name evidence="18" type="ORF">SAMN05216417_10519</name>
</gene>
<dbReference type="FunFam" id="3.30.565.10:FF:000006">
    <property type="entry name" value="Sensor histidine kinase WalK"/>
    <property type="match status" value="1"/>
</dbReference>
<sequence length="666" mass="74885">MENFDITFRILAGHMFKKLRFKNLSFKKMTFKNLTIKSRLIFTLSYLVAFLLGMGMIGLFGMSHAIDGLRTVYHDRAIPLSQVGYIESLLLQTRLAVTSALVIPTPEIIKNKTAKVEKNIAEINKTWEEYIETRLTPVEKKLAAKFDADHRKYVTEGLLPAAAALRANKIGEANRILVEKIRPLYLPVGESIDALVLLQVDEAKREYDQEQSRYETIRAILIASIIVALLLAVVFSLMFIRAIFQPLENVVRISRGVAAGDLKQEIEVHPANDEIGQLTEAVREMRDSLVETIGQVRASEANTRALINNLIVGVVSVDEEGAIKTGNPAMEWIFGYSESELIGQNIGFLFPRPEHGQLTDYFKNYQENTKLQVPGKTNEVIGLRKNNATFPLDISVTEMHGQEHRMFVVILRDISERKQAEEQKAILMANLESANEELKSFAYVVSHDLKAPLRAIGALADWLSTDYLDKFDDEGREHMRLLVSRVHRMGNLIDGILQYSRVGRVREAPVEVKVDEVLRDVIDFIAPSPNVTITVEDTLPSIVIEPTRIQQIFQNLLSNAIKYMDKPQCEIRIGCVAEGEHWRFSVSDNGPGIESRHFEKIFQLFQTLAPRDRVESTGVGLTLVKKIVEMYGGNIWVESTPGEGTTFFFTLPKTVAVANSTKGTAA</sequence>
<evidence type="ECO:0000313" key="18">
    <source>
        <dbReference type="EMBL" id="SFU48761.1"/>
    </source>
</evidence>
<feature type="domain" description="PAC" evidence="16">
    <location>
        <begin position="376"/>
        <end position="426"/>
    </location>
</feature>
<reference evidence="18 19" key="1">
    <citation type="submission" date="2016-10" db="EMBL/GenBank/DDBJ databases">
        <authorList>
            <person name="de Groot N.N."/>
        </authorList>
    </citation>
    <scope>NUCLEOTIDE SEQUENCE [LARGE SCALE GENOMIC DNA]</scope>
    <source>
        <strain evidence="18 19">Nl14</strain>
    </source>
</reference>
<evidence type="ECO:0000256" key="11">
    <source>
        <dbReference type="ARBA" id="ARBA00023136"/>
    </source>
</evidence>
<dbReference type="PANTHER" id="PTHR42878:SF15">
    <property type="entry name" value="BACTERIOPHYTOCHROME"/>
    <property type="match status" value="1"/>
</dbReference>
<dbReference type="SUPFAM" id="SSF47384">
    <property type="entry name" value="Homodimeric domain of signal transducing histidine kinase"/>
    <property type="match status" value="1"/>
</dbReference>
<dbReference type="Pfam" id="PF00512">
    <property type="entry name" value="HisKA"/>
    <property type="match status" value="1"/>
</dbReference>
<evidence type="ECO:0000259" key="14">
    <source>
        <dbReference type="PROSITE" id="PS50109"/>
    </source>
</evidence>
<dbReference type="Gene3D" id="3.30.565.10">
    <property type="entry name" value="Histidine kinase-like ATPase, C-terminal domain"/>
    <property type="match status" value="1"/>
</dbReference>
<keyword evidence="5" id="KW-0488">Methylation</keyword>
<dbReference type="Proteomes" id="UP000182649">
    <property type="component" value="Unassembled WGS sequence"/>
</dbReference>
<dbReference type="InterPro" id="IPR004358">
    <property type="entry name" value="Sig_transdc_His_kin-like_C"/>
</dbReference>
<keyword evidence="9 18" id="KW-0418">Kinase</keyword>
<evidence type="ECO:0000256" key="2">
    <source>
        <dbReference type="ARBA" id="ARBA00004429"/>
    </source>
</evidence>
<dbReference type="Pfam" id="PF00672">
    <property type="entry name" value="HAMP"/>
    <property type="match status" value="1"/>
</dbReference>
<evidence type="ECO:0000256" key="7">
    <source>
        <dbReference type="ARBA" id="ARBA00022679"/>
    </source>
</evidence>
<dbReference type="GO" id="GO:0006355">
    <property type="term" value="P:regulation of DNA-templated transcription"/>
    <property type="evidence" value="ECO:0007669"/>
    <property type="project" value="InterPro"/>
</dbReference>
<keyword evidence="6" id="KW-0597">Phosphoprotein</keyword>
<evidence type="ECO:0000259" key="16">
    <source>
        <dbReference type="PROSITE" id="PS50113"/>
    </source>
</evidence>
<dbReference type="InterPro" id="IPR003660">
    <property type="entry name" value="HAMP_dom"/>
</dbReference>
<dbReference type="SMART" id="SM00091">
    <property type="entry name" value="PAS"/>
    <property type="match status" value="1"/>
</dbReference>
<keyword evidence="8 13" id="KW-0812">Transmembrane</keyword>
<dbReference type="PROSITE" id="PS50109">
    <property type="entry name" value="HIS_KIN"/>
    <property type="match status" value="1"/>
</dbReference>
<dbReference type="GO" id="GO:0007234">
    <property type="term" value="P:osmosensory signaling via phosphorelay pathway"/>
    <property type="evidence" value="ECO:0007669"/>
    <property type="project" value="TreeGrafter"/>
</dbReference>
<feature type="domain" description="HAMP" evidence="17">
    <location>
        <begin position="241"/>
        <end position="294"/>
    </location>
</feature>
<keyword evidence="7" id="KW-0808">Transferase</keyword>
<dbReference type="AlphaFoldDB" id="A0A1I7GKA2"/>
<dbReference type="GO" id="GO:0000156">
    <property type="term" value="F:phosphorelay response regulator activity"/>
    <property type="evidence" value="ECO:0007669"/>
    <property type="project" value="TreeGrafter"/>
</dbReference>
<evidence type="ECO:0000256" key="12">
    <source>
        <dbReference type="ARBA" id="ARBA00023224"/>
    </source>
</evidence>
<dbReference type="GO" id="GO:0030295">
    <property type="term" value="F:protein kinase activator activity"/>
    <property type="evidence" value="ECO:0007669"/>
    <property type="project" value="TreeGrafter"/>
</dbReference>
<feature type="domain" description="PAS" evidence="15">
    <location>
        <begin position="299"/>
        <end position="354"/>
    </location>
</feature>
<evidence type="ECO:0000259" key="17">
    <source>
        <dbReference type="PROSITE" id="PS50885"/>
    </source>
</evidence>
<dbReference type="InterPro" id="IPR003122">
    <property type="entry name" value="Tar_rcpt_lig-bd"/>
</dbReference>
<evidence type="ECO:0000256" key="10">
    <source>
        <dbReference type="ARBA" id="ARBA00022989"/>
    </source>
</evidence>
<evidence type="ECO:0000256" key="8">
    <source>
        <dbReference type="ARBA" id="ARBA00022692"/>
    </source>
</evidence>
<dbReference type="PROSITE" id="PS50112">
    <property type="entry name" value="PAS"/>
    <property type="match status" value="1"/>
</dbReference>
<dbReference type="GO" id="GO:0000155">
    <property type="term" value="F:phosphorelay sensor kinase activity"/>
    <property type="evidence" value="ECO:0007669"/>
    <property type="project" value="InterPro"/>
</dbReference>